<evidence type="ECO:0000256" key="12">
    <source>
        <dbReference type="ARBA" id="ARBA00023285"/>
    </source>
</evidence>
<keyword evidence="11 15" id="KW-0457">Lysine biosynthesis</keyword>
<dbReference type="GO" id="GO:0006526">
    <property type="term" value="P:L-arginine biosynthetic process"/>
    <property type="evidence" value="ECO:0007669"/>
    <property type="project" value="TreeGrafter"/>
</dbReference>
<evidence type="ECO:0000256" key="13">
    <source>
        <dbReference type="ARBA" id="ARBA00031891"/>
    </source>
</evidence>
<dbReference type="GO" id="GO:0019877">
    <property type="term" value="P:diaminopimelate biosynthetic process"/>
    <property type="evidence" value="ECO:0007669"/>
    <property type="project" value="UniProtKB-UniRule"/>
</dbReference>
<feature type="binding site" evidence="15">
    <location>
        <position position="115"/>
    </location>
    <ligand>
        <name>Zn(2+)</name>
        <dbReference type="ChEBI" id="CHEBI:29105"/>
        <label>2</label>
    </ligand>
</feature>
<evidence type="ECO:0000256" key="14">
    <source>
        <dbReference type="ARBA" id="ARBA00051301"/>
    </source>
</evidence>
<organism evidence="17 18">
    <name type="scientific">Ephemeroptericola cinctiostellae</name>
    <dbReference type="NCBI Taxonomy" id="2268024"/>
    <lineage>
        <taxon>Bacteria</taxon>
        <taxon>Pseudomonadati</taxon>
        <taxon>Pseudomonadota</taxon>
        <taxon>Betaproteobacteria</taxon>
        <taxon>Burkholderiales</taxon>
        <taxon>Burkholderiaceae</taxon>
        <taxon>Ephemeroptericola</taxon>
    </lineage>
</organism>
<evidence type="ECO:0000313" key="17">
    <source>
        <dbReference type="EMBL" id="AXF85028.1"/>
    </source>
</evidence>
<dbReference type="HAMAP" id="MF_01690">
    <property type="entry name" value="DapE"/>
    <property type="match status" value="1"/>
</dbReference>
<dbReference type="InterPro" id="IPR011650">
    <property type="entry name" value="Peptidase_M20_dimer"/>
</dbReference>
<keyword evidence="6 15" id="KW-0028">Amino-acid biosynthesis</keyword>
<dbReference type="InterPro" id="IPR050072">
    <property type="entry name" value="Peptidase_M20A"/>
</dbReference>
<evidence type="ECO:0000256" key="6">
    <source>
        <dbReference type="ARBA" id="ARBA00022605"/>
    </source>
</evidence>
<dbReference type="InterPro" id="IPR036264">
    <property type="entry name" value="Bact_exopeptidase_dim_dom"/>
</dbReference>
<dbReference type="FunFam" id="3.30.70.360:FF:000011">
    <property type="entry name" value="Succinyl-diaminopimelate desuccinylase"/>
    <property type="match status" value="1"/>
</dbReference>
<feature type="binding site" evidence="15">
    <location>
        <position position="81"/>
    </location>
    <ligand>
        <name>Zn(2+)</name>
        <dbReference type="ChEBI" id="CHEBI:29105"/>
        <label>1</label>
    </ligand>
</feature>
<dbReference type="GO" id="GO:0009089">
    <property type="term" value="P:lysine biosynthetic process via diaminopimelate"/>
    <property type="evidence" value="ECO:0007669"/>
    <property type="project" value="UniProtKB-UniRule"/>
</dbReference>
<dbReference type="GO" id="GO:0050897">
    <property type="term" value="F:cobalt ion binding"/>
    <property type="evidence" value="ECO:0007669"/>
    <property type="project" value="UniProtKB-UniRule"/>
</dbReference>
<dbReference type="SUPFAM" id="SSF53187">
    <property type="entry name" value="Zn-dependent exopeptidases"/>
    <property type="match status" value="1"/>
</dbReference>
<keyword evidence="10 15" id="KW-0220">Diaminopimelate biosynthesis</keyword>
<dbReference type="EC" id="3.5.1.18" evidence="4 15"/>
<dbReference type="CDD" id="cd03891">
    <property type="entry name" value="M20_DapE_proteobac"/>
    <property type="match status" value="1"/>
</dbReference>
<dbReference type="Pfam" id="PF07687">
    <property type="entry name" value="M20_dimer"/>
    <property type="match status" value="1"/>
</dbReference>
<feature type="active site" description="Proton acceptor" evidence="15">
    <location>
        <position position="149"/>
    </location>
</feature>
<feature type="active site" evidence="15">
    <location>
        <position position="83"/>
    </location>
</feature>
<dbReference type="GO" id="GO:0008270">
    <property type="term" value="F:zinc ion binding"/>
    <property type="evidence" value="ECO:0007669"/>
    <property type="project" value="UniProtKB-UniRule"/>
</dbReference>
<dbReference type="InterPro" id="IPR005941">
    <property type="entry name" value="DapE_proteobac"/>
</dbReference>
<keyword evidence="12 15" id="KW-0170">Cobalt</keyword>
<dbReference type="NCBIfam" id="NF009557">
    <property type="entry name" value="PRK13009.1"/>
    <property type="match status" value="1"/>
</dbReference>
<dbReference type="GO" id="GO:0009014">
    <property type="term" value="F:succinyl-diaminopimelate desuccinylase activity"/>
    <property type="evidence" value="ECO:0007669"/>
    <property type="project" value="UniProtKB-UniRule"/>
</dbReference>
<evidence type="ECO:0000256" key="5">
    <source>
        <dbReference type="ARBA" id="ARBA00022391"/>
    </source>
</evidence>
<feature type="domain" description="Peptidase M20 dimerisation" evidence="16">
    <location>
        <begin position="191"/>
        <end position="298"/>
    </location>
</feature>
<dbReference type="AlphaFoldDB" id="A0A345D9J0"/>
<evidence type="ECO:0000256" key="3">
    <source>
        <dbReference type="ARBA" id="ARBA00011738"/>
    </source>
</evidence>
<dbReference type="PANTHER" id="PTHR43808:SF31">
    <property type="entry name" value="N-ACETYL-L-CITRULLINE DEACETYLASE"/>
    <property type="match status" value="1"/>
</dbReference>
<dbReference type="Gene3D" id="3.40.630.10">
    <property type="entry name" value="Zn peptidases"/>
    <property type="match status" value="2"/>
</dbReference>
<dbReference type="KEGG" id="hyf:DTO96_100745"/>
<feature type="binding site" evidence="15">
    <location>
        <position position="178"/>
    </location>
    <ligand>
        <name>Zn(2+)</name>
        <dbReference type="ChEBI" id="CHEBI:29105"/>
        <label>1</label>
    </ligand>
</feature>
<comment type="catalytic activity">
    <reaction evidence="14 15">
        <text>N-succinyl-(2S,6S)-2,6-diaminopimelate + H2O = (2S,6S)-2,6-diaminopimelate + succinate</text>
        <dbReference type="Rhea" id="RHEA:22608"/>
        <dbReference type="ChEBI" id="CHEBI:15377"/>
        <dbReference type="ChEBI" id="CHEBI:30031"/>
        <dbReference type="ChEBI" id="CHEBI:57609"/>
        <dbReference type="ChEBI" id="CHEBI:58087"/>
        <dbReference type="EC" id="3.5.1.18"/>
    </reaction>
</comment>
<feature type="binding site" evidence="15">
    <location>
        <position position="115"/>
    </location>
    <ligand>
        <name>Zn(2+)</name>
        <dbReference type="ChEBI" id="CHEBI:29105"/>
        <label>1</label>
    </ligand>
</feature>
<protein>
    <recommendedName>
        <fullName evidence="5 15">Succinyl-diaminopimelate desuccinylase</fullName>
        <shortName evidence="15">SDAP desuccinylase</shortName>
        <ecNumber evidence="4 15">3.5.1.18</ecNumber>
    </recommendedName>
    <alternativeName>
        <fullName evidence="13 15">N-succinyl-LL-2,6-diaminoheptanedioate amidohydrolase</fullName>
    </alternativeName>
</protein>
<comment type="pathway">
    <text evidence="1 15">Amino-acid biosynthesis; L-lysine biosynthesis via DAP pathway; LL-2,6-diaminopimelate from (S)-tetrahydrodipicolinate (succinylase route): step 3/3.</text>
</comment>
<dbReference type="GO" id="GO:0008777">
    <property type="term" value="F:acetylornithine deacetylase activity"/>
    <property type="evidence" value="ECO:0007669"/>
    <property type="project" value="TreeGrafter"/>
</dbReference>
<evidence type="ECO:0000256" key="11">
    <source>
        <dbReference type="ARBA" id="ARBA00023154"/>
    </source>
</evidence>
<evidence type="ECO:0000256" key="15">
    <source>
        <dbReference type="HAMAP-Rule" id="MF_01690"/>
    </source>
</evidence>
<dbReference type="PANTHER" id="PTHR43808">
    <property type="entry name" value="ACETYLORNITHINE DEACETYLASE"/>
    <property type="match status" value="1"/>
</dbReference>
<accession>A0A345D9J0</accession>
<comment type="similarity">
    <text evidence="2 15">Belongs to the peptidase M20A family. DapE subfamily.</text>
</comment>
<evidence type="ECO:0000256" key="8">
    <source>
        <dbReference type="ARBA" id="ARBA00022801"/>
    </source>
</evidence>
<evidence type="ECO:0000256" key="9">
    <source>
        <dbReference type="ARBA" id="ARBA00022833"/>
    </source>
</evidence>
<keyword evidence="9 15" id="KW-0862">Zinc</keyword>
<proteinExistence type="inferred from homology"/>
<dbReference type="UniPathway" id="UPA00034">
    <property type="reaction ID" value="UER00021"/>
</dbReference>
<evidence type="ECO:0000313" key="18">
    <source>
        <dbReference type="Proteomes" id="UP000252182"/>
    </source>
</evidence>
<dbReference type="InterPro" id="IPR002933">
    <property type="entry name" value="Peptidase_M20"/>
</dbReference>
<dbReference type="SUPFAM" id="SSF55031">
    <property type="entry name" value="Bacterial exopeptidase dimerisation domain"/>
    <property type="match status" value="1"/>
</dbReference>
<comment type="function">
    <text evidence="15">Catalyzes the hydrolysis of N-succinyl-L,L-diaminopimelic acid (SDAP), forming succinate and LL-2,6-diaminopimelate (DAP), an intermediate involved in the bacterial biosynthesis of lysine and meso-diaminopimelic acid, an essential component of bacterial cell walls.</text>
</comment>
<sequence>MNQNNPTFDLTCDLLRLESVTPNDETCQDLLIARLAPLGFTCETLVSGPDDFRVTNLWAIRRGTAASAINPSAKTFVFAGHTDVVPTGPVNQWLSEPFTPTVKDDGHLYGRGAADMKTSIAAFVTSIESFLQQCPNPTHNIALLITSDEEGPAHDGTIKVVEMLKARGETLDYCIVGEPTSNEVFGDMMKNGRRGTMSGKLMVKGKQGHIAYPHRAKNPIHLFAPALTELASTVWDEGNAYFPPTSWQVSNIHGGTGASNIIPGELVVDFNFRFSTASTSSGLQERVCAILDQHGLKYDLSWVIGGQPFLTEAGDLSNAITHAVQNHTNQTPELSTTGGTSDGRFIATICPQVVEFGPVSKSIHQIDERVEIACMTPLSHIYRDVLLQLIA</sequence>
<dbReference type="RefSeq" id="WP_114562270.1">
    <property type="nucleotide sequence ID" value="NZ_CP031124.1"/>
</dbReference>
<dbReference type="NCBIfam" id="TIGR01246">
    <property type="entry name" value="dapE_proteo"/>
    <property type="match status" value="1"/>
</dbReference>
<keyword evidence="8 15" id="KW-0378">Hydrolase</keyword>
<evidence type="ECO:0000256" key="4">
    <source>
        <dbReference type="ARBA" id="ARBA00011921"/>
    </source>
</evidence>
<keyword evidence="7 15" id="KW-0479">Metal-binding</keyword>
<evidence type="ECO:0000256" key="1">
    <source>
        <dbReference type="ARBA" id="ARBA00005130"/>
    </source>
</evidence>
<feature type="binding site" evidence="15">
    <location>
        <position position="364"/>
    </location>
    <ligand>
        <name>Zn(2+)</name>
        <dbReference type="ChEBI" id="CHEBI:29105"/>
        <label>2</label>
    </ligand>
</feature>
<comment type="cofactor">
    <cofactor evidence="15">
        <name>Zn(2+)</name>
        <dbReference type="ChEBI" id="CHEBI:29105"/>
    </cofactor>
    <cofactor evidence="15">
        <name>Co(2+)</name>
        <dbReference type="ChEBI" id="CHEBI:48828"/>
    </cofactor>
    <text evidence="15">Binds 2 Zn(2+) or Co(2+) ions per subunit.</text>
</comment>
<dbReference type="Pfam" id="PF01546">
    <property type="entry name" value="Peptidase_M20"/>
    <property type="match status" value="1"/>
</dbReference>
<keyword evidence="18" id="KW-1185">Reference proteome</keyword>
<dbReference type="EMBL" id="CP031124">
    <property type="protein sequence ID" value="AXF85028.1"/>
    <property type="molecule type" value="Genomic_DNA"/>
</dbReference>
<comment type="subunit">
    <text evidence="3 15">Homodimer.</text>
</comment>
<reference evidence="18" key="1">
    <citation type="submission" date="2018-07" db="EMBL/GenBank/DDBJ databases">
        <authorList>
            <person name="Kim H."/>
        </authorList>
    </citation>
    <scope>NUCLEOTIDE SEQUENCE [LARGE SCALE GENOMIC DNA]</scope>
    <source>
        <strain evidence="18">F02</strain>
    </source>
</reference>
<evidence type="ECO:0000259" key="16">
    <source>
        <dbReference type="Pfam" id="PF07687"/>
    </source>
</evidence>
<gene>
    <name evidence="15 17" type="primary">dapE</name>
    <name evidence="17" type="ORF">DTO96_100745</name>
</gene>
<name>A0A345D9J0_9BURK</name>
<evidence type="ECO:0000256" key="7">
    <source>
        <dbReference type="ARBA" id="ARBA00022723"/>
    </source>
</evidence>
<dbReference type="Proteomes" id="UP000252182">
    <property type="component" value="Chromosome"/>
</dbReference>
<evidence type="ECO:0000256" key="10">
    <source>
        <dbReference type="ARBA" id="ARBA00022915"/>
    </source>
</evidence>
<feature type="binding site" evidence="15">
    <location>
        <position position="150"/>
    </location>
    <ligand>
        <name>Zn(2+)</name>
        <dbReference type="ChEBI" id="CHEBI:29105"/>
        <label>2</label>
    </ligand>
</feature>
<dbReference type="OrthoDB" id="9809784at2"/>
<evidence type="ECO:0000256" key="2">
    <source>
        <dbReference type="ARBA" id="ARBA00006746"/>
    </source>
</evidence>